<dbReference type="Pfam" id="PF00535">
    <property type="entry name" value="Glycos_transf_2"/>
    <property type="match status" value="1"/>
</dbReference>
<dbReference type="GO" id="GO:0016740">
    <property type="term" value="F:transferase activity"/>
    <property type="evidence" value="ECO:0007669"/>
    <property type="project" value="UniProtKB-KW"/>
</dbReference>
<dbReference type="InterPro" id="IPR029044">
    <property type="entry name" value="Nucleotide-diphossugar_trans"/>
</dbReference>
<evidence type="ECO:0000313" key="3">
    <source>
        <dbReference type="Proteomes" id="UP000516421"/>
    </source>
</evidence>
<dbReference type="KEGG" id="rama:IDM48_08795"/>
<dbReference type="EMBL" id="CP061538">
    <property type="protein sequence ID" value="QNV39470.1"/>
    <property type="molecule type" value="Genomic_DNA"/>
</dbReference>
<organism evidence="2 3">
    <name type="scientific">Rothia amarae</name>
    <dbReference type="NCBI Taxonomy" id="169480"/>
    <lineage>
        <taxon>Bacteria</taxon>
        <taxon>Bacillati</taxon>
        <taxon>Actinomycetota</taxon>
        <taxon>Actinomycetes</taxon>
        <taxon>Micrococcales</taxon>
        <taxon>Micrococcaceae</taxon>
        <taxon>Rothia</taxon>
    </lineage>
</organism>
<dbReference type="AlphaFoldDB" id="A0A7H2BIH4"/>
<sequence>MMFSAIIPTMQGSSYLKPLLKIYENHNLIDEILIINNSNRKLEISEKFSKLREIYHGENIYVNPAWNIGAEHAIAEYLLISNDDIIIEPELIDNIANSLKLNPTIGLLGAARETVYEPEHHSCRDYSIYKVHEVPAGYGVLFALKRENYKHIPANMKIYAGEYWIFWNQDNYN</sequence>
<dbReference type="RefSeq" id="WP_190616992.1">
    <property type="nucleotide sequence ID" value="NZ_CP061538.1"/>
</dbReference>
<feature type="domain" description="Glycosyltransferase 2-like" evidence="1">
    <location>
        <begin position="4"/>
        <end position="113"/>
    </location>
</feature>
<name>A0A7H2BIH4_9MICC</name>
<dbReference type="SUPFAM" id="SSF53448">
    <property type="entry name" value="Nucleotide-diphospho-sugar transferases"/>
    <property type="match status" value="1"/>
</dbReference>
<protein>
    <submittedName>
        <fullName evidence="2">Glycosyltransferase</fullName>
    </submittedName>
</protein>
<evidence type="ECO:0000259" key="1">
    <source>
        <dbReference type="Pfam" id="PF00535"/>
    </source>
</evidence>
<accession>A0A7H2BIH4</accession>
<dbReference type="InterPro" id="IPR001173">
    <property type="entry name" value="Glyco_trans_2-like"/>
</dbReference>
<keyword evidence="2" id="KW-0808">Transferase</keyword>
<dbReference type="Gene3D" id="3.90.550.10">
    <property type="entry name" value="Spore Coat Polysaccharide Biosynthesis Protein SpsA, Chain A"/>
    <property type="match status" value="1"/>
</dbReference>
<reference evidence="2 3" key="1">
    <citation type="submission" date="2020-09" db="EMBL/GenBank/DDBJ databases">
        <title>Investigation of environmental microbe.</title>
        <authorList>
            <person name="Ou Y."/>
            <person name="Kang Q."/>
        </authorList>
    </citation>
    <scope>NUCLEOTIDE SEQUENCE [LARGE SCALE GENOMIC DNA]</scope>
    <source>
        <strain evidence="2 3">KJZ-9</strain>
    </source>
</reference>
<proteinExistence type="predicted"/>
<keyword evidence="3" id="KW-1185">Reference proteome</keyword>
<evidence type="ECO:0000313" key="2">
    <source>
        <dbReference type="EMBL" id="QNV39470.1"/>
    </source>
</evidence>
<dbReference type="Proteomes" id="UP000516421">
    <property type="component" value="Chromosome"/>
</dbReference>
<gene>
    <name evidence="2" type="ORF">IDM48_08795</name>
</gene>